<dbReference type="SUPFAM" id="SSF55729">
    <property type="entry name" value="Acyl-CoA N-acyltransferases (Nat)"/>
    <property type="match status" value="1"/>
</dbReference>
<protein>
    <submittedName>
        <fullName evidence="2">GNAT family N-acetyltransferase</fullName>
    </submittedName>
</protein>
<dbReference type="Proteomes" id="UP000324326">
    <property type="component" value="Unassembled WGS sequence"/>
</dbReference>
<keyword evidence="2" id="KW-0808">Transferase</keyword>
<dbReference type="InterPro" id="IPR016181">
    <property type="entry name" value="Acyl_CoA_acyltransferase"/>
</dbReference>
<dbReference type="GO" id="GO:0016747">
    <property type="term" value="F:acyltransferase activity, transferring groups other than amino-acyl groups"/>
    <property type="evidence" value="ECO:0007669"/>
    <property type="project" value="InterPro"/>
</dbReference>
<comment type="caution">
    <text evidence="2">The sequence shown here is derived from an EMBL/GenBank/DDBJ whole genome shotgun (WGS) entry which is preliminary data.</text>
</comment>
<proteinExistence type="predicted"/>
<dbReference type="CDD" id="cd04301">
    <property type="entry name" value="NAT_SF"/>
    <property type="match status" value="1"/>
</dbReference>
<reference evidence="2 3" key="1">
    <citation type="submission" date="2018-08" db="EMBL/GenBank/DDBJ databases">
        <title>Bacillus phenotypic plasticity.</title>
        <authorList>
            <person name="Hurtado E."/>
        </authorList>
    </citation>
    <scope>NUCLEOTIDE SEQUENCE [LARGE SCALE GENOMIC DNA]</scope>
    <source>
        <strain evidence="2 3">427</strain>
    </source>
</reference>
<evidence type="ECO:0000313" key="2">
    <source>
        <dbReference type="EMBL" id="KAA6451107.1"/>
    </source>
</evidence>
<feature type="domain" description="N-acetyltransferase" evidence="1">
    <location>
        <begin position="5"/>
        <end position="149"/>
    </location>
</feature>
<gene>
    <name evidence="2" type="ORF">DX927_09830</name>
</gene>
<dbReference type="RefSeq" id="WP_148956975.1">
    <property type="nucleotide sequence ID" value="NZ_QSND01000002.1"/>
</dbReference>
<sequence length="152" mass="17888">MNKIDEFRLFQKEDIEWLQTWFEDGEVQKRLEGMMPLHDWYNFVEENENYQVWAALQDGKPVGAVMVEVEEDFTGNIALVVDPFLRSKGYGKAIIKRTVQLPEMSRIKKWFAGIEEDNHACLRCFQSIGYSFESDQPDEDGYYSLIYLPNTK</sequence>
<evidence type="ECO:0000313" key="3">
    <source>
        <dbReference type="Proteomes" id="UP000324326"/>
    </source>
</evidence>
<dbReference type="Pfam" id="PF00583">
    <property type="entry name" value="Acetyltransf_1"/>
    <property type="match status" value="1"/>
</dbReference>
<dbReference type="STRING" id="1925020.BTA30_03860"/>
<accession>A0A5M8RRA2</accession>
<evidence type="ECO:0000259" key="1">
    <source>
        <dbReference type="PROSITE" id="PS51186"/>
    </source>
</evidence>
<dbReference type="Gene3D" id="3.40.630.30">
    <property type="match status" value="1"/>
</dbReference>
<name>A0A5M8RRA2_9BACI</name>
<dbReference type="InterPro" id="IPR000182">
    <property type="entry name" value="GNAT_dom"/>
</dbReference>
<dbReference type="AlphaFoldDB" id="A0A5M8RRA2"/>
<dbReference type="PROSITE" id="PS51186">
    <property type="entry name" value="GNAT"/>
    <property type="match status" value="1"/>
</dbReference>
<dbReference type="EMBL" id="QSND01000002">
    <property type="protein sequence ID" value="KAA6451107.1"/>
    <property type="molecule type" value="Genomic_DNA"/>
</dbReference>
<organism evidence="2 3">
    <name type="scientific">Bacillus swezeyi</name>
    <dbReference type="NCBI Taxonomy" id="1925020"/>
    <lineage>
        <taxon>Bacteria</taxon>
        <taxon>Bacillati</taxon>
        <taxon>Bacillota</taxon>
        <taxon>Bacilli</taxon>
        <taxon>Bacillales</taxon>
        <taxon>Bacillaceae</taxon>
        <taxon>Bacillus</taxon>
    </lineage>
</organism>